<dbReference type="OrthoDB" id="3650677at2759"/>
<dbReference type="GeneID" id="71985426"/>
<keyword evidence="3" id="KW-1185">Reference proteome</keyword>
<reference evidence="2" key="1">
    <citation type="submission" date="2021-12" db="EMBL/GenBank/DDBJ databases">
        <authorList>
            <person name="Zaccaron A."/>
            <person name="Stergiopoulos I."/>
        </authorList>
    </citation>
    <scope>NUCLEOTIDE SEQUENCE</scope>
    <source>
        <strain evidence="2">Race5_Kim</strain>
    </source>
</reference>
<name>A0A9Q8LHK9_PASFU</name>
<accession>A0A9Q8LHK9</accession>
<dbReference type="OMA" id="NDDRMAG"/>
<dbReference type="RefSeq" id="XP_047761670.1">
    <property type="nucleotide sequence ID" value="XM_047904696.1"/>
</dbReference>
<organism evidence="2 3">
    <name type="scientific">Passalora fulva</name>
    <name type="common">Tomato leaf mold</name>
    <name type="synonym">Cladosporium fulvum</name>
    <dbReference type="NCBI Taxonomy" id="5499"/>
    <lineage>
        <taxon>Eukaryota</taxon>
        <taxon>Fungi</taxon>
        <taxon>Dikarya</taxon>
        <taxon>Ascomycota</taxon>
        <taxon>Pezizomycotina</taxon>
        <taxon>Dothideomycetes</taxon>
        <taxon>Dothideomycetidae</taxon>
        <taxon>Mycosphaerellales</taxon>
        <taxon>Mycosphaerellaceae</taxon>
        <taxon>Fulvia</taxon>
    </lineage>
</organism>
<evidence type="ECO:0000256" key="1">
    <source>
        <dbReference type="SAM" id="MobiDB-lite"/>
    </source>
</evidence>
<reference evidence="2" key="2">
    <citation type="journal article" date="2022" name="Microb. Genom.">
        <title>A chromosome-scale genome assembly of the tomato pathogen Cladosporium fulvum reveals a compartmentalized genome architecture and the presence of a dispensable chromosome.</title>
        <authorList>
            <person name="Zaccaron A.Z."/>
            <person name="Chen L.H."/>
            <person name="Samaras A."/>
            <person name="Stergiopoulos I."/>
        </authorList>
    </citation>
    <scope>NUCLEOTIDE SEQUENCE</scope>
    <source>
        <strain evidence="2">Race5_Kim</strain>
    </source>
</reference>
<sequence>MANTTQVEVVCPTDKRYFQSQHPPHTKYPPPMSEVESPRLSPQKPKTEVPIADLDRLPDPAYVPYAEHYDHHDGWRKSGHQDLPYHEDVFRRPRYDSGHDIKIDEVRMHRRVYNNDSGKHKSSNSSNSDRSRGNRQGVPVDPVPRMNDDRMAGQPCEQRGRQREMGRYRGNPSHASNSPRRALRSRERGRGHGVRSRNDQADRPRRKSGYLQNLRDRVQQQDGVEGIITPLRLGMLLGAFDIIGGSLCIWMAHKKFGEGSQTRASPDVVIVDNPQQAGDTRGRHHSRSHRGRRGDGSGCRPAYESDTDSEDEERQRRAAAYVREQARLDVDRDWHMGGARGQVHD</sequence>
<feature type="region of interest" description="Disordered" evidence="1">
    <location>
        <begin position="273"/>
        <end position="317"/>
    </location>
</feature>
<dbReference type="EMBL" id="CP090167">
    <property type="protein sequence ID" value="UJO17304.1"/>
    <property type="molecule type" value="Genomic_DNA"/>
</dbReference>
<gene>
    <name evidence="2" type="ORF">CLAFUR5_05548</name>
</gene>
<proteinExistence type="predicted"/>
<evidence type="ECO:0000313" key="2">
    <source>
        <dbReference type="EMBL" id="UJO17304.1"/>
    </source>
</evidence>
<feature type="compositionally biased region" description="Basic residues" evidence="1">
    <location>
        <begin position="282"/>
        <end position="292"/>
    </location>
</feature>
<evidence type="ECO:0000313" key="3">
    <source>
        <dbReference type="Proteomes" id="UP000756132"/>
    </source>
</evidence>
<feature type="region of interest" description="Disordered" evidence="1">
    <location>
        <begin position="17"/>
        <end position="50"/>
    </location>
</feature>
<dbReference type="Proteomes" id="UP000756132">
    <property type="component" value="Chromosome 5"/>
</dbReference>
<feature type="compositionally biased region" description="Basic and acidic residues" evidence="1">
    <location>
        <begin position="158"/>
        <end position="167"/>
    </location>
</feature>
<dbReference type="AlphaFoldDB" id="A0A9Q8LHK9"/>
<dbReference type="KEGG" id="ffu:CLAFUR5_05548"/>
<feature type="compositionally biased region" description="Basic and acidic residues" evidence="1">
    <location>
        <begin position="184"/>
        <end position="203"/>
    </location>
</feature>
<feature type="region of interest" description="Disordered" evidence="1">
    <location>
        <begin position="112"/>
        <end position="212"/>
    </location>
</feature>
<protein>
    <submittedName>
        <fullName evidence="2">Uncharacterized protein</fullName>
    </submittedName>
</protein>